<evidence type="ECO:0000256" key="5">
    <source>
        <dbReference type="ARBA" id="ARBA00022729"/>
    </source>
</evidence>
<keyword evidence="5 12" id="KW-0732">Signal</keyword>
<feature type="domain" description="TonB-dependent receptor plug" evidence="14">
    <location>
        <begin position="37"/>
        <end position="140"/>
    </location>
</feature>
<dbReference type="InterPro" id="IPR036942">
    <property type="entry name" value="Beta-barrel_TonB_sf"/>
</dbReference>
<name>A0A1G6X5L7_9BACT</name>
<dbReference type="PANTHER" id="PTHR30069:SF29">
    <property type="entry name" value="HEMOGLOBIN AND HEMOGLOBIN-HAPTOGLOBIN-BINDING PROTEIN 1-RELATED"/>
    <property type="match status" value="1"/>
</dbReference>
<organism evidence="15 16">
    <name type="scientific">Desulfuromonas thiophila</name>
    <dbReference type="NCBI Taxonomy" id="57664"/>
    <lineage>
        <taxon>Bacteria</taxon>
        <taxon>Pseudomonadati</taxon>
        <taxon>Thermodesulfobacteriota</taxon>
        <taxon>Desulfuromonadia</taxon>
        <taxon>Desulfuromonadales</taxon>
        <taxon>Desulfuromonadaceae</taxon>
        <taxon>Desulfuromonas</taxon>
    </lineage>
</organism>
<evidence type="ECO:0000256" key="7">
    <source>
        <dbReference type="ARBA" id="ARBA00023136"/>
    </source>
</evidence>
<dbReference type="SUPFAM" id="SSF56935">
    <property type="entry name" value="Porins"/>
    <property type="match status" value="1"/>
</dbReference>
<evidence type="ECO:0000256" key="10">
    <source>
        <dbReference type="PROSITE-ProRule" id="PRU01360"/>
    </source>
</evidence>
<dbReference type="AlphaFoldDB" id="A0A1G6X5L7"/>
<evidence type="ECO:0000256" key="8">
    <source>
        <dbReference type="ARBA" id="ARBA00023170"/>
    </source>
</evidence>
<dbReference type="Pfam" id="PF00593">
    <property type="entry name" value="TonB_dep_Rec_b-barrel"/>
    <property type="match status" value="1"/>
</dbReference>
<dbReference type="GO" id="GO:0044718">
    <property type="term" value="P:siderophore transmembrane transport"/>
    <property type="evidence" value="ECO:0007669"/>
    <property type="project" value="TreeGrafter"/>
</dbReference>
<dbReference type="Gene3D" id="2.40.170.20">
    <property type="entry name" value="TonB-dependent receptor, beta-barrel domain"/>
    <property type="match status" value="1"/>
</dbReference>
<keyword evidence="2 10" id="KW-0813">Transport</keyword>
<evidence type="ECO:0000313" key="16">
    <source>
        <dbReference type="Proteomes" id="UP000243205"/>
    </source>
</evidence>
<dbReference type="GO" id="GO:0015344">
    <property type="term" value="F:siderophore uptake transmembrane transporter activity"/>
    <property type="evidence" value="ECO:0007669"/>
    <property type="project" value="TreeGrafter"/>
</dbReference>
<dbReference type="CDD" id="cd01347">
    <property type="entry name" value="ligand_gated_channel"/>
    <property type="match status" value="1"/>
</dbReference>
<dbReference type="GO" id="GO:0009279">
    <property type="term" value="C:cell outer membrane"/>
    <property type="evidence" value="ECO:0007669"/>
    <property type="project" value="UniProtKB-SubCell"/>
</dbReference>
<dbReference type="InterPro" id="IPR000531">
    <property type="entry name" value="Beta-barrel_TonB"/>
</dbReference>
<evidence type="ECO:0000256" key="2">
    <source>
        <dbReference type="ARBA" id="ARBA00022448"/>
    </source>
</evidence>
<dbReference type="Proteomes" id="UP000243205">
    <property type="component" value="Unassembled WGS sequence"/>
</dbReference>
<dbReference type="Pfam" id="PF07715">
    <property type="entry name" value="Plug"/>
    <property type="match status" value="1"/>
</dbReference>
<evidence type="ECO:0000256" key="9">
    <source>
        <dbReference type="ARBA" id="ARBA00023237"/>
    </source>
</evidence>
<comment type="similarity">
    <text evidence="10 11">Belongs to the TonB-dependent receptor family.</text>
</comment>
<keyword evidence="4 10" id="KW-0812">Transmembrane</keyword>
<dbReference type="PROSITE" id="PS52016">
    <property type="entry name" value="TONB_DEPENDENT_REC_3"/>
    <property type="match status" value="1"/>
</dbReference>
<feature type="signal peptide" evidence="12">
    <location>
        <begin position="1"/>
        <end position="30"/>
    </location>
</feature>
<dbReference type="Gene3D" id="2.170.130.10">
    <property type="entry name" value="TonB-dependent receptor, plug domain"/>
    <property type="match status" value="1"/>
</dbReference>
<protein>
    <submittedName>
        <fullName evidence="15">Outer membrane receptor for ferrienterochelin and colicins</fullName>
    </submittedName>
</protein>
<accession>A0A1G6X5L7</accession>
<evidence type="ECO:0000256" key="1">
    <source>
        <dbReference type="ARBA" id="ARBA00004571"/>
    </source>
</evidence>
<evidence type="ECO:0000256" key="6">
    <source>
        <dbReference type="ARBA" id="ARBA00023077"/>
    </source>
</evidence>
<keyword evidence="3 10" id="KW-1134">Transmembrane beta strand</keyword>
<dbReference type="InterPro" id="IPR012910">
    <property type="entry name" value="Plug_dom"/>
</dbReference>
<keyword evidence="16" id="KW-1185">Reference proteome</keyword>
<dbReference type="STRING" id="57664.SAMN05661003_101122"/>
<keyword evidence="7 10" id="KW-0472">Membrane</keyword>
<feature type="chain" id="PRO_5017185167" evidence="12">
    <location>
        <begin position="31"/>
        <end position="616"/>
    </location>
</feature>
<keyword evidence="9 10" id="KW-0998">Cell outer membrane</keyword>
<keyword evidence="8 15" id="KW-0675">Receptor</keyword>
<evidence type="ECO:0000256" key="4">
    <source>
        <dbReference type="ARBA" id="ARBA00022692"/>
    </source>
</evidence>
<evidence type="ECO:0000256" key="11">
    <source>
        <dbReference type="RuleBase" id="RU003357"/>
    </source>
</evidence>
<feature type="domain" description="TonB-dependent receptor-like beta-barrel" evidence="13">
    <location>
        <begin position="202"/>
        <end position="597"/>
    </location>
</feature>
<keyword evidence="6 11" id="KW-0798">TonB box</keyword>
<evidence type="ECO:0000256" key="3">
    <source>
        <dbReference type="ARBA" id="ARBA00022452"/>
    </source>
</evidence>
<dbReference type="InterPro" id="IPR039426">
    <property type="entry name" value="TonB-dep_rcpt-like"/>
</dbReference>
<proteinExistence type="inferred from homology"/>
<evidence type="ECO:0000313" key="15">
    <source>
        <dbReference type="EMBL" id="SDD72566.1"/>
    </source>
</evidence>
<dbReference type="EMBL" id="FNAQ01000001">
    <property type="protein sequence ID" value="SDD72566.1"/>
    <property type="molecule type" value="Genomic_DNA"/>
</dbReference>
<dbReference type="InterPro" id="IPR037066">
    <property type="entry name" value="Plug_dom_sf"/>
</dbReference>
<dbReference type="OrthoDB" id="9800913at2"/>
<reference evidence="16" key="1">
    <citation type="submission" date="2016-10" db="EMBL/GenBank/DDBJ databases">
        <authorList>
            <person name="Varghese N."/>
            <person name="Submissions S."/>
        </authorList>
    </citation>
    <scope>NUCLEOTIDE SEQUENCE [LARGE SCALE GENOMIC DNA]</scope>
    <source>
        <strain evidence="16">DSM 8987</strain>
    </source>
</reference>
<comment type="subcellular location">
    <subcellularLocation>
        <location evidence="1 10">Cell outer membrane</location>
        <topology evidence="1 10">Multi-pass membrane protein</topology>
    </subcellularLocation>
</comment>
<evidence type="ECO:0000256" key="12">
    <source>
        <dbReference type="SAM" id="SignalP"/>
    </source>
</evidence>
<dbReference type="PANTHER" id="PTHR30069">
    <property type="entry name" value="TONB-DEPENDENT OUTER MEMBRANE RECEPTOR"/>
    <property type="match status" value="1"/>
</dbReference>
<evidence type="ECO:0000259" key="13">
    <source>
        <dbReference type="Pfam" id="PF00593"/>
    </source>
</evidence>
<gene>
    <name evidence="15" type="ORF">SAMN05661003_101122</name>
</gene>
<dbReference type="RefSeq" id="WP_092075277.1">
    <property type="nucleotide sequence ID" value="NZ_FNAQ01000001.1"/>
</dbReference>
<sequence length="616" mass="67786">MIRRNAHRRLRSRLTLLALLGGMVATPALAEPLPLQAEAPGSIEVIDAASLRQMNARTLADALEYATGLVIATETGRTLAPSIRGTSTKHCLVLVDGRRLVVGYGDLVDINQIPLTLVERIEVVRGPASALYGSDALGGVVNIITRQPGSGPAVQLEGQVGLNKDGEGEAWLGSAAGSARLGALGLLAGVEGRGKQLWNRIDDDGMDDGDDLDLTSGGGRFHYELAAGQSLRGGYDYSNRSMAGDRLIENLQRLRDTDAERQGGYLQYDARLAGGDQFSLLLNRSEYREDLSLSPAANSTEEGFKKNVLNQVEARYSGLFFKRHLLSSGFEWREDRREGTKVDSRQVENLSLYLQDEFRLFEALQLVVGLRYDDHETFGGQWSPRLSLICHLSERWRLKASYGEGFRAPSLTELYVTSWRQKGKQIYQPNADLDAESSRSAELGVEGQFGVLRTGLTLFYTEVDDLIEALYQESRGSGKNAKDYYRFANIGEARLQGIEWDGRLALPLGLSLAGQATWLDAENRDSGEDLDGQPEFKGHLKLAWDHAGLGLHGNVRLQYFGQTPYASGDEGDDTLTHLYLSKTLGEHLEGFGGIDNLFDQDAVEPTFFYVGLRARF</sequence>
<evidence type="ECO:0000259" key="14">
    <source>
        <dbReference type="Pfam" id="PF07715"/>
    </source>
</evidence>